<comment type="caution">
    <text evidence="1">The sequence shown here is derived from an EMBL/GenBank/DDBJ whole genome shotgun (WGS) entry which is preliminary data.</text>
</comment>
<sequence length="447" mass="47672">MVRKHLNELAMWASTPTNAAADDLIGAIEETTGLKSLKSLQYQGGTKFSIAVASAAAAPVLLARGSFVLYGESVPVVQAGPQVVAATVFRSPLFVRDASLAAAISPYGKVLKIHEQSFKGRQHVGNSLRMVGIEMLKPVPNFMTAHGHRIMYDYRGVTKEGHVGKECNKPGCARCEVFGHETTDFFTPRRRCAEEHVTAGCLRPRSYAFAAGTAPAERTQASAAVDEPRAAFSPPLKATEETEPGNCDCQQATTPTEEGRTGPDASAPSFTAEQNVATPKSASQFSVSQDSSGDPENTDVPATKYENRPWAPSYSEAAAMRREGQDAKQTRGPAGRGHGMQTLDTRKRQPPAEAPGSAGGPDATEPHDPSLRNPVSQVSDLLGLSDDMLVDKLDLKRPLLSTSSSADDSAISISSRRLSCRAPPARLGPIPRPRSGRSLSRRLQTGL</sequence>
<accession>A0ACB8CX80</accession>
<name>A0ACB8CX80_DERSI</name>
<organism evidence="1 2">
    <name type="scientific">Dermacentor silvarum</name>
    <name type="common">Tick</name>
    <dbReference type="NCBI Taxonomy" id="543639"/>
    <lineage>
        <taxon>Eukaryota</taxon>
        <taxon>Metazoa</taxon>
        <taxon>Ecdysozoa</taxon>
        <taxon>Arthropoda</taxon>
        <taxon>Chelicerata</taxon>
        <taxon>Arachnida</taxon>
        <taxon>Acari</taxon>
        <taxon>Parasitiformes</taxon>
        <taxon>Ixodida</taxon>
        <taxon>Ixodoidea</taxon>
        <taxon>Ixodidae</taxon>
        <taxon>Rhipicephalinae</taxon>
        <taxon>Dermacentor</taxon>
    </lineage>
</organism>
<protein>
    <submittedName>
        <fullName evidence="1">Uncharacterized protein</fullName>
    </submittedName>
</protein>
<reference evidence="1" key="1">
    <citation type="submission" date="2020-05" db="EMBL/GenBank/DDBJ databases">
        <title>Large-scale comparative analyses of tick genomes elucidate their genetic diversity and vector capacities.</title>
        <authorList>
            <person name="Jia N."/>
            <person name="Wang J."/>
            <person name="Shi W."/>
            <person name="Du L."/>
            <person name="Sun Y."/>
            <person name="Zhan W."/>
            <person name="Jiang J."/>
            <person name="Wang Q."/>
            <person name="Zhang B."/>
            <person name="Ji P."/>
            <person name="Sakyi L.B."/>
            <person name="Cui X."/>
            <person name="Yuan T."/>
            <person name="Jiang B."/>
            <person name="Yang W."/>
            <person name="Lam T.T.-Y."/>
            <person name="Chang Q."/>
            <person name="Ding S."/>
            <person name="Wang X."/>
            <person name="Zhu J."/>
            <person name="Ruan X."/>
            <person name="Zhao L."/>
            <person name="Wei J."/>
            <person name="Que T."/>
            <person name="Du C."/>
            <person name="Cheng J."/>
            <person name="Dai P."/>
            <person name="Han X."/>
            <person name="Huang E."/>
            <person name="Gao Y."/>
            <person name="Liu J."/>
            <person name="Shao H."/>
            <person name="Ye R."/>
            <person name="Li L."/>
            <person name="Wei W."/>
            <person name="Wang X."/>
            <person name="Wang C."/>
            <person name="Yang T."/>
            <person name="Huo Q."/>
            <person name="Li W."/>
            <person name="Guo W."/>
            <person name="Chen H."/>
            <person name="Zhou L."/>
            <person name="Ni X."/>
            <person name="Tian J."/>
            <person name="Zhou Y."/>
            <person name="Sheng Y."/>
            <person name="Liu T."/>
            <person name="Pan Y."/>
            <person name="Xia L."/>
            <person name="Li J."/>
            <person name="Zhao F."/>
            <person name="Cao W."/>
        </authorList>
    </citation>
    <scope>NUCLEOTIDE SEQUENCE</scope>
    <source>
        <strain evidence="1">Dsil-2018</strain>
    </source>
</reference>
<dbReference type="EMBL" id="CM023473">
    <property type="protein sequence ID" value="KAH7953743.1"/>
    <property type="molecule type" value="Genomic_DNA"/>
</dbReference>
<dbReference type="Proteomes" id="UP000821865">
    <property type="component" value="Chromosome 4"/>
</dbReference>
<keyword evidence="2" id="KW-1185">Reference proteome</keyword>
<proteinExistence type="predicted"/>
<evidence type="ECO:0000313" key="2">
    <source>
        <dbReference type="Proteomes" id="UP000821865"/>
    </source>
</evidence>
<evidence type="ECO:0000313" key="1">
    <source>
        <dbReference type="EMBL" id="KAH7953743.1"/>
    </source>
</evidence>
<gene>
    <name evidence="1" type="ORF">HPB49_011817</name>
</gene>